<dbReference type="Proteomes" id="UP000190675">
    <property type="component" value="Chromosome I"/>
</dbReference>
<dbReference type="AlphaFoldDB" id="A0A1M5RVB8"/>
<sequence>MQSLMQNDAFALHLGKESICDAAWPEMGIRNNA</sequence>
<proteinExistence type="predicted"/>
<accession>A0A1M5RVB8</accession>
<protein>
    <submittedName>
        <fullName evidence="1">Uncharacterized protein</fullName>
    </submittedName>
</protein>
<dbReference type="EMBL" id="LT670818">
    <property type="protein sequence ID" value="SHH30130.1"/>
    <property type="molecule type" value="Genomic_DNA"/>
</dbReference>
<evidence type="ECO:0000313" key="2">
    <source>
        <dbReference type="Proteomes" id="UP000190675"/>
    </source>
</evidence>
<evidence type="ECO:0000313" key="1">
    <source>
        <dbReference type="EMBL" id="SHH30130.1"/>
    </source>
</evidence>
<gene>
    <name evidence="1" type="ORF">SAMN05444169_6783</name>
</gene>
<organism evidence="1 2">
    <name type="scientific">Bradyrhizobium erythrophlei</name>
    <dbReference type="NCBI Taxonomy" id="1437360"/>
    <lineage>
        <taxon>Bacteria</taxon>
        <taxon>Pseudomonadati</taxon>
        <taxon>Pseudomonadota</taxon>
        <taxon>Alphaproteobacteria</taxon>
        <taxon>Hyphomicrobiales</taxon>
        <taxon>Nitrobacteraceae</taxon>
        <taxon>Bradyrhizobium</taxon>
    </lineage>
</organism>
<reference evidence="1 2" key="1">
    <citation type="submission" date="2016-11" db="EMBL/GenBank/DDBJ databases">
        <authorList>
            <person name="Jaros S."/>
            <person name="Januszkiewicz K."/>
            <person name="Wedrychowicz H."/>
        </authorList>
    </citation>
    <scope>NUCLEOTIDE SEQUENCE [LARGE SCALE GENOMIC DNA]</scope>
    <source>
        <strain evidence="1 2">GAS242</strain>
    </source>
</reference>
<name>A0A1M5RVB8_9BRAD</name>